<evidence type="ECO:0000256" key="1">
    <source>
        <dbReference type="SAM" id="MobiDB-lite"/>
    </source>
</evidence>
<dbReference type="EMBL" id="BAMW01000057">
    <property type="protein sequence ID" value="GAN64276.1"/>
    <property type="molecule type" value="Genomic_DNA"/>
</dbReference>
<name>A0ABQ0KAU2_9PROT</name>
<keyword evidence="3" id="KW-1185">Reference proteome</keyword>
<protein>
    <recommendedName>
        <fullName evidence="4">Lipoprotein</fullName>
    </recommendedName>
</protein>
<evidence type="ECO:0008006" key="4">
    <source>
        <dbReference type="Google" id="ProtNLM"/>
    </source>
</evidence>
<accession>A0ABQ0KAU2</accession>
<sequence length="143" mass="15837">MSSVTNRPFLLFSGVSVSQKKRPPGMLLGLGLAVLSTPFLTGCHREIEGDNIDLPYERPGRFMPEAAPAEARRAKEQEEREDRARTAGQLPEEKPQKPEDRYEMLTPSNATNGPLQSDDGHSIIPETEAIYGKPGQQQPQKPQ</sequence>
<feature type="compositionally biased region" description="Low complexity" evidence="1">
    <location>
        <begin position="132"/>
        <end position="143"/>
    </location>
</feature>
<feature type="compositionally biased region" description="Basic and acidic residues" evidence="1">
    <location>
        <begin position="70"/>
        <end position="103"/>
    </location>
</feature>
<feature type="region of interest" description="Disordered" evidence="1">
    <location>
        <begin position="50"/>
        <end position="143"/>
    </location>
</feature>
<comment type="caution">
    <text evidence="2">The sequence shown here is derived from an EMBL/GenBank/DDBJ whole genome shotgun (WGS) entry which is preliminary data.</text>
</comment>
<gene>
    <name evidence="2" type="ORF">Abin_060_113</name>
</gene>
<evidence type="ECO:0000313" key="3">
    <source>
        <dbReference type="Proteomes" id="UP000032673"/>
    </source>
</evidence>
<organism evidence="2 3">
    <name type="scientific">Acetobacter indonesiensis</name>
    <dbReference type="NCBI Taxonomy" id="104101"/>
    <lineage>
        <taxon>Bacteria</taxon>
        <taxon>Pseudomonadati</taxon>
        <taxon>Pseudomonadota</taxon>
        <taxon>Alphaproteobacteria</taxon>
        <taxon>Acetobacterales</taxon>
        <taxon>Acetobacteraceae</taxon>
        <taxon>Acetobacter</taxon>
    </lineage>
</organism>
<proteinExistence type="predicted"/>
<evidence type="ECO:0000313" key="2">
    <source>
        <dbReference type="EMBL" id="GAN64276.1"/>
    </source>
</evidence>
<feature type="compositionally biased region" description="Polar residues" evidence="1">
    <location>
        <begin position="106"/>
        <end position="115"/>
    </location>
</feature>
<reference evidence="2 3" key="1">
    <citation type="submission" date="2012-11" db="EMBL/GenBank/DDBJ databases">
        <title>Whole genome sequence of Acetobacter indonesiensis 5H-1.</title>
        <authorList>
            <person name="Azuma Y."/>
            <person name="Higashiura N."/>
            <person name="Hirakawa H."/>
            <person name="Matsushita K."/>
        </authorList>
    </citation>
    <scope>NUCLEOTIDE SEQUENCE [LARGE SCALE GENOMIC DNA]</scope>
    <source>
        <strain evidence="2 3">5H-1</strain>
    </source>
</reference>
<dbReference type="Proteomes" id="UP000032673">
    <property type="component" value="Unassembled WGS sequence"/>
</dbReference>